<dbReference type="AlphaFoldDB" id="A0A0F9A1J1"/>
<comment type="caution">
    <text evidence="1">The sequence shown here is derived from an EMBL/GenBank/DDBJ whole genome shotgun (WGS) entry which is preliminary data.</text>
</comment>
<sequence>MGTDCKIIVDDKIIGLDRWYVFSDYFKNGKEYSKEEAIKGIIYLFEHMPDTDSHIVSESKFYHSHWIVIAENEIKKAKHKVMFLADFDDRYFEKSTGGITQ</sequence>
<evidence type="ECO:0000313" key="1">
    <source>
        <dbReference type="EMBL" id="KKL03189.1"/>
    </source>
</evidence>
<name>A0A0F9A1J1_9ZZZZ</name>
<accession>A0A0F9A1J1</accession>
<protein>
    <submittedName>
        <fullName evidence="1">Uncharacterized protein</fullName>
    </submittedName>
</protein>
<gene>
    <name evidence="1" type="ORF">LCGC14_2626210</name>
</gene>
<proteinExistence type="predicted"/>
<reference evidence="1" key="1">
    <citation type="journal article" date="2015" name="Nature">
        <title>Complex archaea that bridge the gap between prokaryotes and eukaryotes.</title>
        <authorList>
            <person name="Spang A."/>
            <person name="Saw J.H."/>
            <person name="Jorgensen S.L."/>
            <person name="Zaremba-Niedzwiedzka K."/>
            <person name="Martijn J."/>
            <person name="Lind A.E."/>
            <person name="van Eijk R."/>
            <person name="Schleper C."/>
            <person name="Guy L."/>
            <person name="Ettema T.J."/>
        </authorList>
    </citation>
    <scope>NUCLEOTIDE SEQUENCE</scope>
</reference>
<dbReference type="EMBL" id="LAZR01044932">
    <property type="protein sequence ID" value="KKL03189.1"/>
    <property type="molecule type" value="Genomic_DNA"/>
</dbReference>
<organism evidence="1">
    <name type="scientific">marine sediment metagenome</name>
    <dbReference type="NCBI Taxonomy" id="412755"/>
    <lineage>
        <taxon>unclassified sequences</taxon>
        <taxon>metagenomes</taxon>
        <taxon>ecological metagenomes</taxon>
    </lineage>
</organism>